<dbReference type="SUPFAM" id="SSF55486">
    <property type="entry name" value="Metalloproteases ('zincins'), catalytic domain"/>
    <property type="match status" value="1"/>
</dbReference>
<dbReference type="CDD" id="cd04327">
    <property type="entry name" value="ZnMc_MMP_like_3"/>
    <property type="match status" value="1"/>
</dbReference>
<dbReference type="Gene3D" id="3.40.390.10">
    <property type="entry name" value="Collagenase (Catalytic Domain)"/>
    <property type="match status" value="1"/>
</dbReference>
<evidence type="ECO:0000313" key="3">
    <source>
        <dbReference type="Proteomes" id="UP000325957"/>
    </source>
</evidence>
<comment type="caution">
    <text evidence="2">The sequence shown here is derived from an EMBL/GenBank/DDBJ whole genome shotgun (WGS) entry which is preliminary data.</text>
</comment>
<organism evidence="2 3">
    <name type="scientific">Kocuria coralli</name>
    <dbReference type="NCBI Taxonomy" id="1461025"/>
    <lineage>
        <taxon>Bacteria</taxon>
        <taxon>Bacillati</taxon>
        <taxon>Actinomycetota</taxon>
        <taxon>Actinomycetes</taxon>
        <taxon>Micrococcales</taxon>
        <taxon>Micrococcaceae</taxon>
        <taxon>Kocuria</taxon>
    </lineage>
</organism>
<dbReference type="EMBL" id="SZWF01000016">
    <property type="protein sequence ID" value="KAA9393556.1"/>
    <property type="molecule type" value="Genomic_DNA"/>
</dbReference>
<dbReference type="RefSeq" id="WP_158034398.1">
    <property type="nucleotide sequence ID" value="NZ_ML708622.1"/>
</dbReference>
<keyword evidence="3" id="KW-1185">Reference proteome</keyword>
<reference evidence="2 3" key="1">
    <citation type="submission" date="2019-05" db="EMBL/GenBank/DDBJ databases">
        <title>Kocuria coralli sp. nov., a novel actinobacterium isolated from coral reef seawater.</title>
        <authorList>
            <person name="Li J."/>
        </authorList>
    </citation>
    <scope>NUCLEOTIDE SEQUENCE [LARGE SCALE GENOMIC DNA]</scope>
    <source>
        <strain evidence="2 3">SCSIO 13007</strain>
    </source>
</reference>
<evidence type="ECO:0000259" key="1">
    <source>
        <dbReference type="Pfam" id="PF04151"/>
    </source>
</evidence>
<protein>
    <submittedName>
        <fullName evidence="2">Peptidase</fullName>
    </submittedName>
</protein>
<dbReference type="InterPro" id="IPR024079">
    <property type="entry name" value="MetalloPept_cat_dom_sf"/>
</dbReference>
<accession>A0A5J5KXJ9</accession>
<dbReference type="OrthoDB" id="3669864at2"/>
<proteinExistence type="predicted"/>
<dbReference type="Pfam" id="PF04151">
    <property type="entry name" value="PPC"/>
    <property type="match status" value="1"/>
</dbReference>
<sequence length="363" mass="39350">MSEQVHVCIDKTLPADSIVDASQRAITEAQENAPDLTVRAPLPGVYPHAPLELAILTGKKWQTGRTLTVGFLDGSAGLRAKVEAVARQWEDHANLTLDFGNHASPEIRIGFTPGGSWSYLGTDALSIQQSQPTMNYGWLTDSSPDDEISRVVLHEFGHALSAIHEHQNPAANIPWDKPAVYAYYGGPPNNWTKAQIDSNLFAKYSTTVTNHTDFDRDSIMLYAIPNSLTLGDYEVGWNRVLSSTDKAFMATLYPKASPAVTELTISPAYVKAAIGAHAEQDLYAFTVTDAQKYSVETFGPTDVVLSLFGPDSQTTLLAEDDDGGAAKNAKVTAQLSPGRYYARVRHYSPTGTGGYEIAVRQAG</sequence>
<dbReference type="AlphaFoldDB" id="A0A5J5KXJ9"/>
<gene>
    <name evidence="2" type="ORF">FCK90_11225</name>
</gene>
<dbReference type="InterPro" id="IPR007280">
    <property type="entry name" value="Peptidase_C_arc/bac"/>
</dbReference>
<dbReference type="GO" id="GO:0008237">
    <property type="term" value="F:metallopeptidase activity"/>
    <property type="evidence" value="ECO:0007669"/>
    <property type="project" value="InterPro"/>
</dbReference>
<evidence type="ECO:0000313" key="2">
    <source>
        <dbReference type="EMBL" id="KAA9393556.1"/>
    </source>
</evidence>
<dbReference type="Gene3D" id="2.60.120.380">
    <property type="match status" value="1"/>
</dbReference>
<dbReference type="SUPFAM" id="SSF89260">
    <property type="entry name" value="Collagen-binding domain"/>
    <property type="match status" value="1"/>
</dbReference>
<feature type="domain" description="Peptidase C-terminal archaeal/bacterial" evidence="1">
    <location>
        <begin position="281"/>
        <end position="345"/>
    </location>
</feature>
<dbReference type="Proteomes" id="UP000325957">
    <property type="component" value="Unassembled WGS sequence"/>
</dbReference>
<name>A0A5J5KXJ9_9MICC</name>